<comment type="caution">
    <text evidence="4">The sequence shown here is derived from an EMBL/GenBank/DDBJ whole genome shotgun (WGS) entry which is preliminary data.</text>
</comment>
<dbReference type="GO" id="GO:0017070">
    <property type="term" value="F:U6 snRNA binding"/>
    <property type="evidence" value="ECO:0007669"/>
    <property type="project" value="TreeGrafter"/>
</dbReference>
<dbReference type="PROSITE" id="PS00678">
    <property type="entry name" value="WD_REPEATS_1"/>
    <property type="match status" value="5"/>
</dbReference>
<feature type="repeat" description="WD" evidence="3">
    <location>
        <begin position="259"/>
        <end position="308"/>
    </location>
</feature>
<evidence type="ECO:0000313" key="5">
    <source>
        <dbReference type="Proteomes" id="UP000023152"/>
    </source>
</evidence>
<accession>X6MBV6</accession>
<dbReference type="PANTHER" id="PTHR19846">
    <property type="entry name" value="WD40 REPEAT PROTEIN"/>
    <property type="match status" value="1"/>
</dbReference>
<proteinExistence type="predicted"/>
<feature type="repeat" description="WD" evidence="3">
    <location>
        <begin position="113"/>
        <end position="156"/>
    </location>
</feature>
<keyword evidence="1 3" id="KW-0853">WD repeat</keyword>
<evidence type="ECO:0000256" key="2">
    <source>
        <dbReference type="ARBA" id="ARBA00022737"/>
    </source>
</evidence>
<dbReference type="GO" id="GO:0046540">
    <property type="term" value="C:U4/U6 x U5 tri-snRNP complex"/>
    <property type="evidence" value="ECO:0007669"/>
    <property type="project" value="TreeGrafter"/>
</dbReference>
<gene>
    <name evidence="4" type="ORF">RFI_26468</name>
</gene>
<dbReference type="InterPro" id="IPR019775">
    <property type="entry name" value="WD40_repeat_CS"/>
</dbReference>
<dbReference type="InterPro" id="IPR001680">
    <property type="entry name" value="WD40_rpt"/>
</dbReference>
<dbReference type="PRINTS" id="PR00320">
    <property type="entry name" value="GPROTEINBRPT"/>
</dbReference>
<sequence>TFSFDLFCSSSKLLKTFSGHTSYVNSIDYSIFNDCQYICSGSRDNTVRVWDVKTAKQIKEFNGHSHFVYCAKFSPYHYYYCGLNHLRPTVCSSSQDKTIRFWDFETSKEFQVLNGHTGWVSGITFSPFNNGRYLCSTSSDKTVRLWDVETYKALHIFNGHKGAVWCVDFSPLLNYNSNKSNSTGVIGGNGYTFCSGSYDNTICLWDIETAKECSVFKGHEHVVGSVKYSPYETNILCSGSGDRSIRLWDLRSKKEIQIFRGHTNEIWAVEYAPFVLTKDSSCGKILCSGARDNTIRFWDIRINKQMHAIKGIEGDNGILAIQFLSLEKKDKSVDGNDYCVNLYYEYKTLNSFVQNTTKIVGVNVSSPLIIEKVTKMYWKKCKTPSFIEINEIIETFNEIILAIHEGRKKKKFLRINEITVEHVNGDSDL</sequence>
<feature type="repeat" description="WD" evidence="3">
    <location>
        <begin position="61"/>
        <end position="112"/>
    </location>
</feature>
<name>X6MBV6_RETFI</name>
<dbReference type="InterPro" id="IPR036322">
    <property type="entry name" value="WD40_repeat_dom_sf"/>
</dbReference>
<dbReference type="SUPFAM" id="SSF50978">
    <property type="entry name" value="WD40 repeat-like"/>
    <property type="match status" value="1"/>
</dbReference>
<evidence type="ECO:0000256" key="3">
    <source>
        <dbReference type="PROSITE-ProRule" id="PRU00221"/>
    </source>
</evidence>
<dbReference type="OrthoDB" id="364224at2759"/>
<dbReference type="GO" id="GO:0000398">
    <property type="term" value="P:mRNA splicing, via spliceosome"/>
    <property type="evidence" value="ECO:0007669"/>
    <property type="project" value="TreeGrafter"/>
</dbReference>
<evidence type="ECO:0000256" key="1">
    <source>
        <dbReference type="ARBA" id="ARBA00022574"/>
    </source>
</evidence>
<dbReference type="InterPro" id="IPR015943">
    <property type="entry name" value="WD40/YVTN_repeat-like_dom_sf"/>
</dbReference>
<feature type="non-terminal residue" evidence="4">
    <location>
        <position position="1"/>
    </location>
</feature>
<dbReference type="CDD" id="cd00200">
    <property type="entry name" value="WD40"/>
    <property type="match status" value="1"/>
</dbReference>
<keyword evidence="2" id="KW-0677">Repeat</keyword>
<dbReference type="InterPro" id="IPR020472">
    <property type="entry name" value="WD40_PAC1"/>
</dbReference>
<dbReference type="Pfam" id="PF00400">
    <property type="entry name" value="WD40"/>
    <property type="match status" value="6"/>
</dbReference>
<evidence type="ECO:0000313" key="4">
    <source>
        <dbReference type="EMBL" id="ETO10907.1"/>
    </source>
</evidence>
<feature type="repeat" description="WD" evidence="3">
    <location>
        <begin position="216"/>
        <end position="258"/>
    </location>
</feature>
<dbReference type="EMBL" id="ASPP01022982">
    <property type="protein sequence ID" value="ETO10907.1"/>
    <property type="molecule type" value="Genomic_DNA"/>
</dbReference>
<dbReference type="Gene3D" id="2.130.10.10">
    <property type="entry name" value="YVTN repeat-like/Quinoprotein amine dehydrogenase"/>
    <property type="match status" value="3"/>
</dbReference>
<feature type="repeat" description="WD" evidence="3">
    <location>
        <begin position="189"/>
        <end position="215"/>
    </location>
</feature>
<dbReference type="PROSITE" id="PS50294">
    <property type="entry name" value="WD_REPEATS_REGION"/>
    <property type="match status" value="4"/>
</dbReference>
<dbReference type="AlphaFoldDB" id="X6MBV6"/>
<dbReference type="PROSITE" id="PS50082">
    <property type="entry name" value="WD_REPEATS_2"/>
    <property type="match status" value="6"/>
</dbReference>
<dbReference type="SMART" id="SM00320">
    <property type="entry name" value="WD40"/>
    <property type="match status" value="6"/>
</dbReference>
<dbReference type="Proteomes" id="UP000023152">
    <property type="component" value="Unassembled WGS sequence"/>
</dbReference>
<reference evidence="4 5" key="1">
    <citation type="journal article" date="2013" name="Curr. Biol.">
        <title>The Genome of the Foraminiferan Reticulomyxa filosa.</title>
        <authorList>
            <person name="Glockner G."/>
            <person name="Hulsmann N."/>
            <person name="Schleicher M."/>
            <person name="Noegel A.A."/>
            <person name="Eichinger L."/>
            <person name="Gallinger C."/>
            <person name="Pawlowski J."/>
            <person name="Sierra R."/>
            <person name="Euteneuer U."/>
            <person name="Pillet L."/>
            <person name="Moustafa A."/>
            <person name="Platzer M."/>
            <person name="Groth M."/>
            <person name="Szafranski K."/>
            <person name="Schliwa M."/>
        </authorList>
    </citation>
    <scope>NUCLEOTIDE SEQUENCE [LARGE SCALE GENOMIC DNA]</scope>
</reference>
<dbReference type="PANTHER" id="PTHR19846:SF0">
    <property type="entry name" value="PRE-MRNA PROCESSING FACTOR 4"/>
    <property type="match status" value="1"/>
</dbReference>
<keyword evidence="5" id="KW-1185">Reference proteome</keyword>
<protein>
    <submittedName>
        <fullName evidence="4">G-protein beta WD-40 repeats containing protein</fullName>
    </submittedName>
</protein>
<feature type="repeat" description="WD" evidence="3">
    <location>
        <begin position="17"/>
        <end position="60"/>
    </location>
</feature>
<dbReference type="GO" id="GO:0030621">
    <property type="term" value="F:U4 snRNA binding"/>
    <property type="evidence" value="ECO:0007669"/>
    <property type="project" value="TreeGrafter"/>
</dbReference>
<organism evidence="4 5">
    <name type="scientific">Reticulomyxa filosa</name>
    <dbReference type="NCBI Taxonomy" id="46433"/>
    <lineage>
        <taxon>Eukaryota</taxon>
        <taxon>Sar</taxon>
        <taxon>Rhizaria</taxon>
        <taxon>Retaria</taxon>
        <taxon>Foraminifera</taxon>
        <taxon>Monothalamids</taxon>
        <taxon>Reticulomyxidae</taxon>
        <taxon>Reticulomyxa</taxon>
    </lineage>
</organism>